<name>A0AAD8IT85_9APIA</name>
<feature type="compositionally biased region" description="Basic and acidic residues" evidence="1">
    <location>
        <begin position="31"/>
        <end position="42"/>
    </location>
</feature>
<reference evidence="2" key="2">
    <citation type="submission" date="2023-05" db="EMBL/GenBank/DDBJ databases">
        <authorList>
            <person name="Schelkunov M.I."/>
        </authorList>
    </citation>
    <scope>NUCLEOTIDE SEQUENCE</scope>
    <source>
        <strain evidence="2">Hsosn_3</strain>
        <tissue evidence="2">Leaf</tissue>
    </source>
</reference>
<organism evidence="2 3">
    <name type="scientific">Heracleum sosnowskyi</name>
    <dbReference type="NCBI Taxonomy" id="360622"/>
    <lineage>
        <taxon>Eukaryota</taxon>
        <taxon>Viridiplantae</taxon>
        <taxon>Streptophyta</taxon>
        <taxon>Embryophyta</taxon>
        <taxon>Tracheophyta</taxon>
        <taxon>Spermatophyta</taxon>
        <taxon>Magnoliopsida</taxon>
        <taxon>eudicotyledons</taxon>
        <taxon>Gunneridae</taxon>
        <taxon>Pentapetalae</taxon>
        <taxon>asterids</taxon>
        <taxon>campanulids</taxon>
        <taxon>Apiales</taxon>
        <taxon>Apiaceae</taxon>
        <taxon>Apioideae</taxon>
        <taxon>apioid superclade</taxon>
        <taxon>Tordylieae</taxon>
        <taxon>Tordyliinae</taxon>
        <taxon>Heracleum</taxon>
    </lineage>
</organism>
<protein>
    <submittedName>
        <fullName evidence="2">Uncharacterized protein</fullName>
    </submittedName>
</protein>
<gene>
    <name evidence="2" type="ORF">POM88_018190</name>
</gene>
<dbReference type="AlphaFoldDB" id="A0AAD8IT85"/>
<evidence type="ECO:0000313" key="2">
    <source>
        <dbReference type="EMBL" id="KAK1390012.1"/>
    </source>
</evidence>
<feature type="compositionally biased region" description="Polar residues" evidence="1">
    <location>
        <begin position="47"/>
        <end position="57"/>
    </location>
</feature>
<feature type="compositionally biased region" description="Basic and acidic residues" evidence="1">
    <location>
        <begin position="1"/>
        <end position="12"/>
    </location>
</feature>
<evidence type="ECO:0000313" key="3">
    <source>
        <dbReference type="Proteomes" id="UP001237642"/>
    </source>
</evidence>
<reference evidence="2" key="1">
    <citation type="submission" date="2023-02" db="EMBL/GenBank/DDBJ databases">
        <title>Genome of toxic invasive species Heracleum sosnowskyi carries increased number of genes despite the absence of recent whole-genome duplications.</title>
        <authorList>
            <person name="Schelkunov M."/>
            <person name="Shtratnikova V."/>
            <person name="Makarenko M."/>
            <person name="Klepikova A."/>
            <person name="Omelchenko D."/>
            <person name="Novikova G."/>
            <person name="Obukhova E."/>
            <person name="Bogdanov V."/>
            <person name="Penin A."/>
            <person name="Logacheva M."/>
        </authorList>
    </citation>
    <scope>NUCLEOTIDE SEQUENCE</scope>
    <source>
        <strain evidence="2">Hsosn_3</strain>
        <tissue evidence="2">Leaf</tissue>
    </source>
</reference>
<dbReference type="Proteomes" id="UP001237642">
    <property type="component" value="Unassembled WGS sequence"/>
</dbReference>
<feature type="region of interest" description="Disordered" evidence="1">
    <location>
        <begin position="1"/>
        <end position="57"/>
    </location>
</feature>
<proteinExistence type="predicted"/>
<comment type="caution">
    <text evidence="2">The sequence shown here is derived from an EMBL/GenBank/DDBJ whole genome shotgun (WGS) entry which is preliminary data.</text>
</comment>
<dbReference type="EMBL" id="JAUIZM010000004">
    <property type="protein sequence ID" value="KAK1390012.1"/>
    <property type="molecule type" value="Genomic_DNA"/>
</dbReference>
<accession>A0AAD8IT85</accession>
<evidence type="ECO:0000256" key="1">
    <source>
        <dbReference type="SAM" id="MobiDB-lite"/>
    </source>
</evidence>
<keyword evidence="3" id="KW-1185">Reference proteome</keyword>
<sequence>MVEDDATRKEWESLPGRTVRELNSSDGTYSGEEHTSKSDESNLHVPSESSTLVEGNEKNSQLSLCENLGNLKMKSAVGRPRKRVRGIKNPFDMGFSRKKMVKNFKNSKRIKGRIKSKGLTSDLPPILEATEQDNLIEAGQILECADKLGLIFQGSREEVVKKIAC</sequence>